<reference evidence="5 6" key="1">
    <citation type="journal article" date="2017" name="Curr. Biol.">
        <title>The Evolution of Venom by Co-option of Single-Copy Genes.</title>
        <authorList>
            <person name="Martinson E.O."/>
            <person name="Mrinalini"/>
            <person name="Kelkar Y.D."/>
            <person name="Chang C.H."/>
            <person name="Werren J.H."/>
        </authorList>
    </citation>
    <scope>NUCLEOTIDE SEQUENCE [LARGE SCALE GENOMIC DNA]</scope>
    <source>
        <strain evidence="5 6">Alberta</strain>
        <tissue evidence="5">Whole body</tissue>
    </source>
</reference>
<proteinExistence type="inferred from homology"/>
<feature type="region of interest" description="Disordered" evidence="4">
    <location>
        <begin position="1192"/>
        <end position="1252"/>
    </location>
</feature>
<feature type="repeat" description="ARM" evidence="3">
    <location>
        <begin position="748"/>
        <end position="782"/>
    </location>
</feature>
<evidence type="ECO:0000256" key="1">
    <source>
        <dbReference type="ARBA" id="ARBA00009051"/>
    </source>
</evidence>
<evidence type="ECO:0000256" key="4">
    <source>
        <dbReference type="SAM" id="MobiDB-lite"/>
    </source>
</evidence>
<gene>
    <name evidence="5" type="ORF">TSAR_003617</name>
</gene>
<feature type="compositionally biased region" description="Polar residues" evidence="4">
    <location>
        <begin position="411"/>
        <end position="421"/>
    </location>
</feature>
<feature type="region of interest" description="Disordered" evidence="4">
    <location>
        <begin position="1273"/>
        <end position="1294"/>
    </location>
</feature>
<dbReference type="GO" id="GO:0005881">
    <property type="term" value="C:cytoplasmic microtubule"/>
    <property type="evidence" value="ECO:0007669"/>
    <property type="project" value="TreeGrafter"/>
</dbReference>
<dbReference type="GO" id="GO:0016342">
    <property type="term" value="C:catenin complex"/>
    <property type="evidence" value="ECO:0007669"/>
    <property type="project" value="TreeGrafter"/>
</dbReference>
<feature type="compositionally biased region" description="Basic and acidic residues" evidence="4">
    <location>
        <begin position="261"/>
        <end position="281"/>
    </location>
</feature>
<feature type="compositionally biased region" description="Low complexity" evidence="4">
    <location>
        <begin position="2469"/>
        <end position="2481"/>
    </location>
</feature>
<dbReference type="Pfam" id="PF00514">
    <property type="entry name" value="Arm"/>
    <property type="match status" value="2"/>
</dbReference>
<evidence type="ECO:0008006" key="7">
    <source>
        <dbReference type="Google" id="ProtNLM"/>
    </source>
</evidence>
<evidence type="ECO:0000313" key="6">
    <source>
        <dbReference type="Proteomes" id="UP000215335"/>
    </source>
</evidence>
<dbReference type="GO" id="GO:0008013">
    <property type="term" value="F:beta-catenin binding"/>
    <property type="evidence" value="ECO:0007669"/>
    <property type="project" value="InterPro"/>
</dbReference>
<feature type="region of interest" description="Disordered" evidence="4">
    <location>
        <begin position="2445"/>
        <end position="2485"/>
    </location>
</feature>
<feature type="region of interest" description="Disordered" evidence="4">
    <location>
        <begin position="958"/>
        <end position="977"/>
    </location>
</feature>
<dbReference type="STRING" id="543379.A0A232F6N1"/>
<feature type="compositionally biased region" description="Low complexity" evidence="4">
    <location>
        <begin position="1220"/>
        <end position="1232"/>
    </location>
</feature>
<evidence type="ECO:0000256" key="3">
    <source>
        <dbReference type="PROSITE-ProRule" id="PRU00259"/>
    </source>
</evidence>
<feature type="region of interest" description="Disordered" evidence="4">
    <location>
        <begin position="1939"/>
        <end position="1962"/>
    </location>
</feature>
<feature type="region of interest" description="Disordered" evidence="4">
    <location>
        <begin position="2089"/>
        <end position="2112"/>
    </location>
</feature>
<feature type="repeat" description="ARM" evidence="3">
    <location>
        <begin position="797"/>
        <end position="839"/>
    </location>
</feature>
<dbReference type="PANTHER" id="PTHR12607">
    <property type="entry name" value="ADENOMATOUS POLYPOSIS COLI PROTEIN FAMILY"/>
    <property type="match status" value="1"/>
</dbReference>
<dbReference type="GO" id="GO:0016477">
    <property type="term" value="P:cell migration"/>
    <property type="evidence" value="ECO:0007669"/>
    <property type="project" value="TreeGrafter"/>
</dbReference>
<feature type="compositionally biased region" description="Acidic residues" evidence="4">
    <location>
        <begin position="219"/>
        <end position="241"/>
    </location>
</feature>
<dbReference type="InterPro" id="IPR026818">
    <property type="entry name" value="Apc_fam"/>
</dbReference>
<dbReference type="GO" id="GO:0007026">
    <property type="term" value="P:negative regulation of microtubule depolymerization"/>
    <property type="evidence" value="ECO:0007669"/>
    <property type="project" value="TreeGrafter"/>
</dbReference>
<dbReference type="InterPro" id="IPR011989">
    <property type="entry name" value="ARM-like"/>
</dbReference>
<comment type="caution">
    <text evidence="5">The sequence shown here is derived from an EMBL/GenBank/DDBJ whole genome shotgun (WGS) entry which is preliminary data.</text>
</comment>
<feature type="compositionally biased region" description="Polar residues" evidence="4">
    <location>
        <begin position="296"/>
        <end position="315"/>
    </location>
</feature>
<dbReference type="PROSITE" id="PS50176">
    <property type="entry name" value="ARM_REPEAT"/>
    <property type="match status" value="3"/>
</dbReference>
<keyword evidence="2" id="KW-0879">Wnt signaling pathway</keyword>
<dbReference type="GO" id="GO:0030877">
    <property type="term" value="C:beta-catenin destruction complex"/>
    <property type="evidence" value="ECO:0007669"/>
    <property type="project" value="TreeGrafter"/>
</dbReference>
<dbReference type="OrthoDB" id="5918429at2759"/>
<feature type="compositionally biased region" description="Polar residues" evidence="4">
    <location>
        <begin position="2242"/>
        <end position="2300"/>
    </location>
</feature>
<dbReference type="GO" id="GO:0007399">
    <property type="term" value="P:nervous system development"/>
    <property type="evidence" value="ECO:0007669"/>
    <property type="project" value="TreeGrafter"/>
</dbReference>
<dbReference type="Gene3D" id="1.25.10.10">
    <property type="entry name" value="Leucine-rich Repeat Variant"/>
    <property type="match status" value="1"/>
</dbReference>
<feature type="compositionally biased region" description="Acidic residues" evidence="4">
    <location>
        <begin position="2181"/>
        <end position="2193"/>
    </location>
</feature>
<dbReference type="GO" id="GO:0090090">
    <property type="term" value="P:negative regulation of canonical Wnt signaling pathway"/>
    <property type="evidence" value="ECO:0007669"/>
    <property type="project" value="TreeGrafter"/>
</dbReference>
<feature type="compositionally biased region" description="Basic and acidic residues" evidence="4">
    <location>
        <begin position="2218"/>
        <end position="2231"/>
    </location>
</feature>
<evidence type="ECO:0000313" key="5">
    <source>
        <dbReference type="EMBL" id="OXU26491.1"/>
    </source>
</evidence>
<comment type="similarity">
    <text evidence="1">Belongs to the adenomatous polyposis coli (APC) family.</text>
</comment>
<feature type="region of interest" description="Disordered" evidence="4">
    <location>
        <begin position="296"/>
        <end position="333"/>
    </location>
</feature>
<dbReference type="PANTHER" id="PTHR12607:SF12">
    <property type="entry name" value="APC-LIKE, ISOFORM A-RELATED"/>
    <property type="match status" value="1"/>
</dbReference>
<dbReference type="InterPro" id="IPR041257">
    <property type="entry name" value="APC_rep"/>
</dbReference>
<dbReference type="GO" id="GO:0008017">
    <property type="term" value="F:microtubule binding"/>
    <property type="evidence" value="ECO:0007669"/>
    <property type="project" value="TreeGrafter"/>
</dbReference>
<dbReference type="GO" id="GO:0016055">
    <property type="term" value="P:Wnt signaling pathway"/>
    <property type="evidence" value="ECO:0007669"/>
    <property type="project" value="UniProtKB-KW"/>
</dbReference>
<keyword evidence="6" id="KW-1185">Reference proteome</keyword>
<dbReference type="InterPro" id="IPR016024">
    <property type="entry name" value="ARM-type_fold"/>
</dbReference>
<dbReference type="InterPro" id="IPR009240">
    <property type="entry name" value="APC_15aa_rpt"/>
</dbReference>
<dbReference type="Pfam" id="PF18797">
    <property type="entry name" value="APC_rep"/>
    <property type="match status" value="1"/>
</dbReference>
<dbReference type="InterPro" id="IPR000225">
    <property type="entry name" value="Armadillo"/>
</dbReference>
<dbReference type="Proteomes" id="UP000215335">
    <property type="component" value="Unassembled WGS sequence"/>
</dbReference>
<dbReference type="GO" id="GO:0007389">
    <property type="term" value="P:pattern specification process"/>
    <property type="evidence" value="ECO:0007669"/>
    <property type="project" value="TreeGrafter"/>
</dbReference>
<feature type="compositionally biased region" description="Low complexity" evidence="4">
    <location>
        <begin position="316"/>
        <end position="330"/>
    </location>
</feature>
<accession>A0A232F6N1</accession>
<evidence type="ECO:0000256" key="2">
    <source>
        <dbReference type="ARBA" id="ARBA00022687"/>
    </source>
</evidence>
<protein>
    <recommendedName>
        <fullName evidence="7">Adenomatous polyposis coli protein</fullName>
    </recommendedName>
</protein>
<dbReference type="FunFam" id="1.25.10.10:FF:000305">
    <property type="entry name" value="Adenomatous polyposis coli"/>
    <property type="match status" value="1"/>
</dbReference>
<dbReference type="Pfam" id="PF05972">
    <property type="entry name" value="APC_15aa"/>
    <property type="match status" value="1"/>
</dbReference>
<feature type="region of interest" description="Disordered" evidence="4">
    <location>
        <begin position="373"/>
        <end position="426"/>
    </location>
</feature>
<feature type="compositionally biased region" description="Basic and acidic residues" evidence="4">
    <location>
        <begin position="242"/>
        <end position="251"/>
    </location>
</feature>
<feature type="compositionally biased region" description="Low complexity" evidence="4">
    <location>
        <begin position="966"/>
        <end position="977"/>
    </location>
</feature>
<feature type="repeat" description="ARM" evidence="3">
    <location>
        <begin position="506"/>
        <end position="543"/>
    </location>
</feature>
<feature type="compositionally biased region" description="Polar residues" evidence="4">
    <location>
        <begin position="1194"/>
        <end position="1219"/>
    </location>
</feature>
<feature type="compositionally biased region" description="Low complexity" evidence="4">
    <location>
        <begin position="1278"/>
        <end position="1294"/>
    </location>
</feature>
<dbReference type="EMBL" id="NNAY01000791">
    <property type="protein sequence ID" value="OXU26491.1"/>
    <property type="molecule type" value="Genomic_DNA"/>
</dbReference>
<organism evidence="5 6">
    <name type="scientific">Trichomalopsis sarcophagae</name>
    <dbReference type="NCBI Taxonomy" id="543379"/>
    <lineage>
        <taxon>Eukaryota</taxon>
        <taxon>Metazoa</taxon>
        <taxon>Ecdysozoa</taxon>
        <taxon>Arthropoda</taxon>
        <taxon>Hexapoda</taxon>
        <taxon>Insecta</taxon>
        <taxon>Pterygota</taxon>
        <taxon>Neoptera</taxon>
        <taxon>Endopterygota</taxon>
        <taxon>Hymenoptera</taxon>
        <taxon>Apocrita</taxon>
        <taxon>Proctotrupomorpha</taxon>
        <taxon>Chalcidoidea</taxon>
        <taxon>Pteromalidae</taxon>
        <taxon>Pteromalinae</taxon>
        <taxon>Trichomalopsis</taxon>
    </lineage>
</organism>
<sequence length="2607" mass="286474">MTSSPSSLPVSSYEELLEQVRELSNEQLESSDFSFNADDPARVDHSLASIHKNYERDLSEQPPSSRLGIEASQTLPLPPKPLLRLSESSESVTLKIPPGDPTSRLIAWRKKNQHLFPTTAAPALSCTWLFSDGTFPIGSISHGAMIRRRKKRRDKIVIMPSAAGGTMIPVPKSASTLQNHDNAATRLHNRDNNSATSNISKFAKTEKNRLRSLVMQANDEAESEENENEVEDDDDDDEDRDENVTSKDSYGHGKILPRYRANKEGGQQERRRPVSLHGPREDVLFGSNSFGVFNPTCKSSSRPASSLQIESTGPEQSSSSSSSSTQQLQSIPLPQGSIPKGHFSCISVVILVAFVVLLLQLFAKTAQSYQQFDGSSTEEDSRPSSSLQLQCKRSQTSLPSQVSWPAKPDDTWSSTHSSASAGQPIAGSANENDLLSMMSFSSSASGAGSKSPAPGMQGQRRLGAKMDVVYSLLSMLGSTEGREDMSATLLSMSNSVDSCMVMRQSGCLPLLVQLIHAPGQDPETRERASRALYNIVHAKNDEKTSRREARVLRLLEQLRDYCQTLRNSLDSGQPLDDLESHPGATIAALMKLSFDEAHRHAMCQLGGLHAVAELIQMDHTVHGSESDDPNCITLRRYAGMALTNLTFGDGNNKSLLCSFRDFMKALVSQLASPSDDLRQVTASVLRNLSWRADSSSKQTLRQVGAVVGLMKAAMEGRKESTLKSILSALWNLSAHCSTNKMDICAVEGALAFLVDMLTYNAPSKTLAIVENAGGILRNVSSHIAVRDDYRAIVRERGCLQVLLKQLRSPSLTVVSNACGALWNLSARCPQDQRLLWDLGAVPMLRSLIHSKHKMISMGSSAALKNLLSARPNGSNLVHMDSTTRGLGLPTLPSLTARRKSSSVCVAICRQKALEQEIDQNLAETCDNIEPSTSPLSKDEKFTFKIDSTFLDTSNKNLKSFRPAEIPPSVSGQPGPSGLKFSTFSRSESRESMRSVTSTHSDTVFEKVNRQARKAMSPSELQMKQQSASLHSAINFDSGAPADRRSKGLSEKKYTLRYMHAIPERLKPGEPLPDLRRLKCSSSTISWATAPNQDVACSKGLLHSSVEDNLSMTHSCNSANSKVGANPDLNSYSFARAKSTSPFNVVSNSNLPLNNAKITSPIANPFNDIVETDLDQPTDYSLKYLDHTSDDDKQSSAYFTGTDQEQDNVKTSCTEGTPYQSSLNSSRASSASDLLEDGRPRGFCRKSLDSNSTISSNGSKYFTLNTTLTSQNKPQSLISRASSRADSVRSTTSESTLTLEAGRSLESDSAIFEDRKLGESSGVPSLSSLVGVEPKIIDESKPKRINNSRYEAFADGFRDQSVNNLARYATTTKLNDIEIHDFNEDVISGNQTTPLTSLESVDQQELQDEGDRSEMTYTNDYYTVQETYTLEKDFRKAGQNDNDDCSVSQQCSSTLSFVSVDDKESRFDKIVQKDSGELIENLTDQTHTAATSKSGSCESFDSIERSEQALLEICIKSGISKPEALLSSIENGAAVKSPLGRDDIDASKQTVNASSNIDNIYKSGSNTIEVTDRLQDEYRRQRDPDAMIASLDRLTAALVQQTEAMRERESSAMKASLLSDTWNEDSPNEVSFPSISVSAPLVSSFKSDLQEEDRSIPDSMTDSKIIEREAIKLAEAMSAEANKTSLTSLDLDAINPPSTMGSLISLTASIGGVIDNGDNSADKSRAYSSSLPPMQSIGRKKSLPITGVVARRALSHGQNRTSSLENLLNECNSGIISQLENVKPPSIMDELLDLGDMENSMLSVESITSEIADVTKDDNNDSHSLTSSGDPVFDLIKPVANVLSMTCMRYAETMQTSGNNSLSERLENINPPSLFNEVSQMDDSTVDVNTNCSDTLCIDAEFYSEEATHCVFDERIEEIANDTDEAASLFSSDHCSSVESTPKKRLYKNHPGQMTPKQKRQLAKERYKTYTIAAERVKREQEDLKKQEQTNSTSPKIYAGKCSPFSKLTPKQRRQEDRTRFQTQVLEAPVLDKTAHNSLESEPSKIPTPEKNSIQSLVKSGIPTLRKFGSATKTFKFTKSPDHEIKTKAANAQCDEETTEKQEEQSSPTKTTTYSNVQTENMNENRFATYDKRSLANGVSKKYSQVHNDEEEQEEAAGVVASHLISYTVEHTEQNFTIDDKVDLDDSQSESENDSCEKDENQQLKGPRIVKPGTLSRDLSVESDKSEQEVPKGIRGRRKPLYSTPNTRKSTPQSSPLKQTSLVNRSNTSPIVRATRATTLRQNNSLQKSNSPAKNTNTTPATEKRVASANYSAKRSSIPQKMMSTPVKLERQGTFTKDEPEMENAPMVLPMSPCKSNFQTKSETPTLNNNYALTIHSAIVIVIVSKIPAKTSPVHVKSKISMRTPVRSNPSKLTKTASAEKITTPTGIPTIAKRSSTNLGSAVIKSSSNNQIAPTNESGIPRKVSLGQRSNSNSSIISNASNQGTRKMVKEATSKIATLWKKVEENKNKQRFEKPDTRQWITPKRAPTQIDSPQEEKEETCRLFRSSTFEGVTGDSNIPDILEEYNYPYFQFELTQVNSSNLEYIWGSEFLIIKYLPIKASCFLKDDT</sequence>
<feature type="region of interest" description="Disordered" evidence="4">
    <location>
        <begin position="56"/>
        <end position="75"/>
    </location>
</feature>
<feature type="compositionally biased region" description="Polar residues" evidence="4">
    <location>
        <begin position="2445"/>
        <end position="2457"/>
    </location>
</feature>
<name>A0A232F6N1_9HYME</name>
<dbReference type="SMART" id="SM00185">
    <property type="entry name" value="ARM"/>
    <property type="match status" value="7"/>
</dbReference>
<feature type="region of interest" description="Disordered" evidence="4">
    <location>
        <begin position="217"/>
        <end position="281"/>
    </location>
</feature>
<dbReference type="SUPFAM" id="SSF48371">
    <property type="entry name" value="ARM repeat"/>
    <property type="match status" value="1"/>
</dbReference>
<dbReference type="GO" id="GO:0001708">
    <property type="term" value="P:cell fate specification"/>
    <property type="evidence" value="ECO:0007669"/>
    <property type="project" value="TreeGrafter"/>
</dbReference>
<feature type="region of interest" description="Disordered" evidence="4">
    <location>
        <begin position="2176"/>
        <end position="2316"/>
    </location>
</feature>
<feature type="region of interest" description="Disordered" evidence="4">
    <location>
        <begin position="1977"/>
        <end position="2053"/>
    </location>
</feature>
<feature type="compositionally biased region" description="Polar residues" evidence="4">
    <location>
        <begin position="387"/>
        <end position="403"/>
    </location>
</feature>
<feature type="compositionally biased region" description="Basic and acidic residues" evidence="4">
    <location>
        <begin position="1977"/>
        <end position="1987"/>
    </location>
</feature>